<dbReference type="CDD" id="cd01949">
    <property type="entry name" value="GGDEF"/>
    <property type="match status" value="1"/>
</dbReference>
<dbReference type="GO" id="GO:0005886">
    <property type="term" value="C:plasma membrane"/>
    <property type="evidence" value="ECO:0007669"/>
    <property type="project" value="TreeGrafter"/>
</dbReference>
<dbReference type="Gene3D" id="3.30.70.270">
    <property type="match status" value="1"/>
</dbReference>
<dbReference type="GO" id="GO:1902201">
    <property type="term" value="P:negative regulation of bacterial-type flagellum-dependent cell motility"/>
    <property type="evidence" value="ECO:0007669"/>
    <property type="project" value="TreeGrafter"/>
</dbReference>
<keyword evidence="8" id="KW-1185">Reference proteome</keyword>
<dbReference type="InterPro" id="IPR000160">
    <property type="entry name" value="GGDEF_dom"/>
</dbReference>
<evidence type="ECO:0000313" key="8">
    <source>
        <dbReference type="Proteomes" id="UP000580043"/>
    </source>
</evidence>
<feature type="domain" description="GGDEF" evidence="6">
    <location>
        <begin position="442"/>
        <end position="576"/>
    </location>
</feature>
<sequence length="581" mass="63229">MRLQHLFFLISLLLSLTVISMTAGSVRGAWDDVSKARGSLEAIEHLQVLLVAAEMASRERGPANGVLGDDLPGDPAKRARLKTARDRTDKAFSTLQGALDRASMPQPGASRPVSQALAQLIRARAAIDLTASRPRSARGADEIRGAVSQMFGVIDTLGPAIITLTNEAQTTYPSAANALIAARLAADLREYAGQLGSQFTVALTTRQPLGAAERVAIERLRGRVELLRKQLLERTATNSDRAAVQAAMASMQDHYFASAIPFVEAQTATGLHSGHYDVDTAGFAARYVPDMDAIVSLRDVLINEALVDAQAGLDKIHTKARWMAGGGLATIALLALTLWMIHRRVVRPLGRTAQLISAIAQGRLDLDVPRPKYRDELAEVLEAIAVLRQHSEARLVLEEERQRLVDQLRDQSNTDFLTGLPNRRGFFELAEHDLTTMHRHGHPVTLAIFDLDHFKQINDTHGHTVGDSVLVEVAALCCQHSRSGDVVARYGGEEFLVLMPYCTLEDGALQADRLRRHIEAMRIPLPEGGELHITASFGVEQCLPGDPTIHGVISRADERLYAAKSSGRNRVVSSDTTLQAS</sequence>
<dbReference type="FunFam" id="3.30.70.270:FF:000001">
    <property type="entry name" value="Diguanylate cyclase domain protein"/>
    <property type="match status" value="1"/>
</dbReference>
<evidence type="ECO:0000313" key="7">
    <source>
        <dbReference type="EMBL" id="NML28017.1"/>
    </source>
</evidence>
<proteinExistence type="predicted"/>
<comment type="catalytic activity">
    <reaction evidence="2">
        <text>2 GTP = 3',3'-c-di-GMP + 2 diphosphate</text>
        <dbReference type="Rhea" id="RHEA:24898"/>
        <dbReference type="ChEBI" id="CHEBI:33019"/>
        <dbReference type="ChEBI" id="CHEBI:37565"/>
        <dbReference type="ChEBI" id="CHEBI:58805"/>
        <dbReference type="EC" id="2.7.7.65"/>
    </reaction>
</comment>
<dbReference type="PROSITE" id="PS50887">
    <property type="entry name" value="GGDEF"/>
    <property type="match status" value="1"/>
</dbReference>
<dbReference type="InterPro" id="IPR050469">
    <property type="entry name" value="Diguanylate_Cyclase"/>
</dbReference>
<dbReference type="InterPro" id="IPR029787">
    <property type="entry name" value="Nucleotide_cyclase"/>
</dbReference>
<evidence type="ECO:0000259" key="6">
    <source>
        <dbReference type="PROSITE" id="PS50887"/>
    </source>
</evidence>
<accession>A0A848G712</accession>
<reference evidence="7 8" key="1">
    <citation type="submission" date="2020-04" db="EMBL/GenBank/DDBJ databases">
        <title>Zoogloea sp. G-4-1-14 isolated from soil.</title>
        <authorList>
            <person name="Dahal R.H."/>
        </authorList>
    </citation>
    <scope>NUCLEOTIDE SEQUENCE [LARGE SCALE GENOMIC DNA]</scope>
    <source>
        <strain evidence="7 8">G-4-1-14</strain>
    </source>
</reference>
<evidence type="ECO:0000256" key="2">
    <source>
        <dbReference type="ARBA" id="ARBA00034247"/>
    </source>
</evidence>
<dbReference type="SUPFAM" id="SSF158472">
    <property type="entry name" value="HAMP domain-like"/>
    <property type="match status" value="1"/>
</dbReference>
<evidence type="ECO:0000259" key="5">
    <source>
        <dbReference type="PROSITE" id="PS50885"/>
    </source>
</evidence>
<feature type="domain" description="HAMP" evidence="5">
    <location>
        <begin position="343"/>
        <end position="396"/>
    </location>
</feature>
<dbReference type="GO" id="GO:0052621">
    <property type="term" value="F:diguanylate cyclase activity"/>
    <property type="evidence" value="ECO:0007669"/>
    <property type="project" value="UniProtKB-EC"/>
</dbReference>
<dbReference type="EC" id="2.7.7.65" evidence="1"/>
<evidence type="ECO:0000256" key="1">
    <source>
        <dbReference type="ARBA" id="ARBA00012528"/>
    </source>
</evidence>
<dbReference type="GO" id="GO:0043709">
    <property type="term" value="P:cell adhesion involved in single-species biofilm formation"/>
    <property type="evidence" value="ECO:0007669"/>
    <property type="project" value="TreeGrafter"/>
</dbReference>
<dbReference type="InterPro" id="IPR003660">
    <property type="entry name" value="HAMP_dom"/>
</dbReference>
<evidence type="ECO:0000256" key="3">
    <source>
        <dbReference type="SAM" id="Coils"/>
    </source>
</evidence>
<dbReference type="InterPro" id="IPR043128">
    <property type="entry name" value="Rev_trsase/Diguanyl_cyclase"/>
</dbReference>
<dbReference type="EMBL" id="JABBGA010000021">
    <property type="protein sequence ID" value="NML28017.1"/>
    <property type="molecule type" value="Genomic_DNA"/>
</dbReference>
<dbReference type="NCBIfam" id="TIGR00254">
    <property type="entry name" value="GGDEF"/>
    <property type="match status" value="1"/>
</dbReference>
<keyword evidence="3" id="KW-0175">Coiled coil</keyword>
<organism evidence="7 8">
    <name type="scientific">Zoogloea dura</name>
    <dbReference type="NCBI Taxonomy" id="2728840"/>
    <lineage>
        <taxon>Bacteria</taxon>
        <taxon>Pseudomonadati</taxon>
        <taxon>Pseudomonadota</taxon>
        <taxon>Betaproteobacteria</taxon>
        <taxon>Rhodocyclales</taxon>
        <taxon>Zoogloeaceae</taxon>
        <taxon>Zoogloea</taxon>
    </lineage>
</organism>
<dbReference type="AlphaFoldDB" id="A0A848G712"/>
<dbReference type="PROSITE" id="PS50885">
    <property type="entry name" value="HAMP"/>
    <property type="match status" value="1"/>
</dbReference>
<dbReference type="SMART" id="SM00304">
    <property type="entry name" value="HAMP"/>
    <property type="match status" value="1"/>
</dbReference>
<evidence type="ECO:0000256" key="4">
    <source>
        <dbReference type="SAM" id="Phobius"/>
    </source>
</evidence>
<dbReference type="Proteomes" id="UP000580043">
    <property type="component" value="Unassembled WGS sequence"/>
</dbReference>
<dbReference type="Pfam" id="PF00990">
    <property type="entry name" value="GGDEF"/>
    <property type="match status" value="1"/>
</dbReference>
<name>A0A848G712_9RHOO</name>
<dbReference type="SUPFAM" id="SSF55073">
    <property type="entry name" value="Nucleotide cyclase"/>
    <property type="match status" value="1"/>
</dbReference>
<keyword evidence="4" id="KW-1133">Transmembrane helix</keyword>
<dbReference type="Gene3D" id="6.10.340.10">
    <property type="match status" value="1"/>
</dbReference>
<keyword evidence="4" id="KW-0472">Membrane</keyword>
<dbReference type="PANTHER" id="PTHR45138:SF9">
    <property type="entry name" value="DIGUANYLATE CYCLASE DGCM-RELATED"/>
    <property type="match status" value="1"/>
</dbReference>
<protein>
    <recommendedName>
        <fullName evidence="1">diguanylate cyclase</fullName>
        <ecNumber evidence="1">2.7.7.65</ecNumber>
    </recommendedName>
</protein>
<dbReference type="GO" id="GO:0007165">
    <property type="term" value="P:signal transduction"/>
    <property type="evidence" value="ECO:0007669"/>
    <property type="project" value="InterPro"/>
</dbReference>
<dbReference type="SMART" id="SM00267">
    <property type="entry name" value="GGDEF"/>
    <property type="match status" value="1"/>
</dbReference>
<feature type="coiled-coil region" evidence="3">
    <location>
        <begin position="387"/>
        <end position="414"/>
    </location>
</feature>
<dbReference type="PANTHER" id="PTHR45138">
    <property type="entry name" value="REGULATORY COMPONENTS OF SENSORY TRANSDUCTION SYSTEM"/>
    <property type="match status" value="1"/>
</dbReference>
<gene>
    <name evidence="7" type="ORF">HHL15_19845</name>
</gene>
<feature type="transmembrane region" description="Helical" evidence="4">
    <location>
        <begin position="322"/>
        <end position="341"/>
    </location>
</feature>
<comment type="caution">
    <text evidence="7">The sequence shown here is derived from an EMBL/GenBank/DDBJ whole genome shotgun (WGS) entry which is preliminary data.</text>
</comment>
<dbReference type="Pfam" id="PF00672">
    <property type="entry name" value="HAMP"/>
    <property type="match status" value="1"/>
</dbReference>
<keyword evidence="4" id="KW-0812">Transmembrane</keyword>